<dbReference type="RefSeq" id="XP_066661441.1">
    <property type="nucleotide sequence ID" value="XM_066819253.1"/>
</dbReference>
<organism evidence="2 3">
    <name type="scientific">Apiospora hydei</name>
    <dbReference type="NCBI Taxonomy" id="1337664"/>
    <lineage>
        <taxon>Eukaryota</taxon>
        <taxon>Fungi</taxon>
        <taxon>Dikarya</taxon>
        <taxon>Ascomycota</taxon>
        <taxon>Pezizomycotina</taxon>
        <taxon>Sordariomycetes</taxon>
        <taxon>Xylariomycetidae</taxon>
        <taxon>Amphisphaeriales</taxon>
        <taxon>Apiosporaceae</taxon>
        <taxon>Apiospora</taxon>
    </lineage>
</organism>
<keyword evidence="3" id="KW-1185">Reference proteome</keyword>
<protein>
    <recommendedName>
        <fullName evidence="1">Heterokaryon incompatibility domain-containing protein</fullName>
    </recommendedName>
</protein>
<dbReference type="PANTHER" id="PTHR24148:SF73">
    <property type="entry name" value="HET DOMAIN PROTEIN (AFU_ORTHOLOGUE AFUA_8G01020)"/>
    <property type="match status" value="1"/>
</dbReference>
<gene>
    <name evidence="2" type="ORF">PG997_014939</name>
</gene>
<accession>A0ABR1UVZ3</accession>
<dbReference type="Pfam" id="PF06985">
    <property type="entry name" value="HET"/>
    <property type="match status" value="1"/>
</dbReference>
<evidence type="ECO:0000313" key="2">
    <source>
        <dbReference type="EMBL" id="KAK8062842.1"/>
    </source>
</evidence>
<dbReference type="EMBL" id="JAQQWN010000010">
    <property type="protein sequence ID" value="KAK8062842.1"/>
    <property type="molecule type" value="Genomic_DNA"/>
</dbReference>
<dbReference type="GeneID" id="92052313"/>
<evidence type="ECO:0000259" key="1">
    <source>
        <dbReference type="Pfam" id="PF06985"/>
    </source>
</evidence>
<name>A0ABR1UVZ3_9PEZI</name>
<sequence>MTPELDKNLNRENAFTYPKINITRDVRLLRIIRDGGPKGSFACRLLTVKLSDLTRIRYRALSYVWGHATGPEDVHMITVDGQPFCVRQNLYDFLRVAVARGEFGPYFIDAICINQLDGEERCFQVTQMARIYRNANMVVAWLGALDSEQFENVRSLSLDRGKNCRYWSAGQWAGLRYLSYHPYWSRIWIIQEVLLATSMLIWCGPFTFPLSLLRSSSSRDATGTRTKHDFRGRPTSVSHQLSQSISPAEMVITHRLREVTGSRLDPLAQGTEVGTLEEMTRALRRPHSITVTYQSHMPDLLHQIMGKFGRLNCSDPRDKLYGLLGLLKERSSSMIQPDYGKSVDFAFYQALATGLDELLSERLATILTSPTHGGTGTDDSFFTYYCNARDAFGMKDAETIPVLQQVLQTSRERHKVRDSGDEESWAVACRMMERDFEGLLEVTSSTERKSGKMKFEQRFHQKLLGIW</sequence>
<evidence type="ECO:0000313" key="3">
    <source>
        <dbReference type="Proteomes" id="UP001433268"/>
    </source>
</evidence>
<dbReference type="PANTHER" id="PTHR24148">
    <property type="entry name" value="ANKYRIN REPEAT DOMAIN-CONTAINING PROTEIN 39 HOMOLOG-RELATED"/>
    <property type="match status" value="1"/>
</dbReference>
<dbReference type="Proteomes" id="UP001433268">
    <property type="component" value="Unassembled WGS sequence"/>
</dbReference>
<reference evidence="2 3" key="1">
    <citation type="submission" date="2023-01" db="EMBL/GenBank/DDBJ databases">
        <title>Analysis of 21 Apiospora genomes using comparative genomics revels a genus with tremendous synthesis potential of carbohydrate active enzymes and secondary metabolites.</title>
        <authorList>
            <person name="Sorensen T."/>
        </authorList>
    </citation>
    <scope>NUCLEOTIDE SEQUENCE [LARGE SCALE GENOMIC DNA]</scope>
    <source>
        <strain evidence="2 3">CBS 114990</strain>
    </source>
</reference>
<dbReference type="InterPro" id="IPR052895">
    <property type="entry name" value="HetReg/Transcr_Mod"/>
</dbReference>
<proteinExistence type="predicted"/>
<feature type="domain" description="Heterokaryon incompatibility" evidence="1">
    <location>
        <begin position="58"/>
        <end position="192"/>
    </location>
</feature>
<comment type="caution">
    <text evidence="2">The sequence shown here is derived from an EMBL/GenBank/DDBJ whole genome shotgun (WGS) entry which is preliminary data.</text>
</comment>
<dbReference type="InterPro" id="IPR010730">
    <property type="entry name" value="HET"/>
</dbReference>